<reference evidence="2 3" key="1">
    <citation type="journal article" date="2016" name="Proc. Natl. Acad. Sci. U.S.A.">
        <title>Lipid metabolic changes in an early divergent fungus govern the establishment of a mutualistic symbiosis with endobacteria.</title>
        <authorList>
            <person name="Lastovetsky O.A."/>
            <person name="Gaspar M.L."/>
            <person name="Mondo S.J."/>
            <person name="LaButti K.M."/>
            <person name="Sandor L."/>
            <person name="Grigoriev I.V."/>
            <person name="Henry S.A."/>
            <person name="Pawlowska T.E."/>
        </authorList>
    </citation>
    <scope>NUCLEOTIDE SEQUENCE [LARGE SCALE GENOMIC DNA]</scope>
    <source>
        <strain evidence="2 3">ATCC 11559</strain>
    </source>
</reference>
<dbReference type="EMBL" id="KV921370">
    <property type="protein sequence ID" value="ORE16957.1"/>
    <property type="molecule type" value="Genomic_DNA"/>
</dbReference>
<dbReference type="Gene3D" id="1.10.443.10">
    <property type="entry name" value="Intergrase catalytic core"/>
    <property type="match status" value="1"/>
</dbReference>
<dbReference type="GO" id="GO:0006310">
    <property type="term" value="P:DNA recombination"/>
    <property type="evidence" value="ECO:0007669"/>
    <property type="project" value="UniProtKB-KW"/>
</dbReference>
<organism evidence="2 3">
    <name type="scientific">Rhizopus microsporus</name>
    <dbReference type="NCBI Taxonomy" id="58291"/>
    <lineage>
        <taxon>Eukaryota</taxon>
        <taxon>Fungi</taxon>
        <taxon>Fungi incertae sedis</taxon>
        <taxon>Mucoromycota</taxon>
        <taxon>Mucoromycotina</taxon>
        <taxon>Mucoromycetes</taxon>
        <taxon>Mucorales</taxon>
        <taxon>Mucorineae</taxon>
        <taxon>Rhizopodaceae</taxon>
        <taxon>Rhizopus</taxon>
    </lineage>
</organism>
<feature type="non-terminal residue" evidence="2">
    <location>
        <position position="95"/>
    </location>
</feature>
<accession>A0A1X0RY69</accession>
<evidence type="ECO:0000313" key="3">
    <source>
        <dbReference type="Proteomes" id="UP000242381"/>
    </source>
</evidence>
<dbReference type="Proteomes" id="UP000242381">
    <property type="component" value="Unassembled WGS sequence"/>
</dbReference>
<sequence>MKAADINTNTYGPHTLRSASSTKAFQLGTDIQKIKQHAHWSLEANTFERFYLKLSHQQVDSITINESVFSSITENNTTPGVRLESAGIGVGTTSN</sequence>
<evidence type="ECO:0008006" key="4">
    <source>
        <dbReference type="Google" id="ProtNLM"/>
    </source>
</evidence>
<proteinExistence type="predicted"/>
<dbReference type="AlphaFoldDB" id="A0A1X0RY69"/>
<gene>
    <name evidence="2" type="ORF">BCV71DRAFT_156829</name>
</gene>
<dbReference type="GO" id="GO:0003677">
    <property type="term" value="F:DNA binding"/>
    <property type="evidence" value="ECO:0007669"/>
    <property type="project" value="InterPro"/>
</dbReference>
<evidence type="ECO:0000313" key="2">
    <source>
        <dbReference type="EMBL" id="ORE16957.1"/>
    </source>
</evidence>
<dbReference type="SUPFAM" id="SSF56349">
    <property type="entry name" value="DNA breaking-rejoining enzymes"/>
    <property type="match status" value="1"/>
</dbReference>
<protein>
    <recommendedName>
        <fullName evidence="4">Tyr recombinase domain-containing protein</fullName>
    </recommendedName>
</protein>
<dbReference type="InterPro" id="IPR013762">
    <property type="entry name" value="Integrase-like_cat_sf"/>
</dbReference>
<dbReference type="OMA" id="GTTHNRN"/>
<keyword evidence="1" id="KW-0233">DNA recombination</keyword>
<dbReference type="InterPro" id="IPR011010">
    <property type="entry name" value="DNA_brk_join_enz"/>
</dbReference>
<dbReference type="VEuPathDB" id="FungiDB:BCV72DRAFT_302356"/>
<dbReference type="GO" id="GO:0015074">
    <property type="term" value="P:DNA integration"/>
    <property type="evidence" value="ECO:0007669"/>
    <property type="project" value="InterPro"/>
</dbReference>
<evidence type="ECO:0000256" key="1">
    <source>
        <dbReference type="ARBA" id="ARBA00023172"/>
    </source>
</evidence>
<name>A0A1X0RY69_RHIZD</name>